<sequence length="59" mass="6363">MSQADIGINKEVPNLKQHSTVTENKQNTGYAKREKTACESPNSSPSFGLKKPSAKLMAA</sequence>
<keyword evidence="3" id="KW-1185">Reference proteome</keyword>
<evidence type="ECO:0000313" key="3">
    <source>
        <dbReference type="Proteomes" id="UP001054252"/>
    </source>
</evidence>
<comment type="caution">
    <text evidence="2">The sequence shown here is derived from an EMBL/GenBank/DDBJ whole genome shotgun (WGS) entry which is preliminary data.</text>
</comment>
<feature type="region of interest" description="Disordered" evidence="1">
    <location>
        <begin position="1"/>
        <end position="59"/>
    </location>
</feature>
<reference evidence="2 3" key="1">
    <citation type="journal article" date="2021" name="Commun. Biol.">
        <title>The genome of Shorea leprosula (Dipterocarpaceae) highlights the ecological relevance of drought in aseasonal tropical rainforests.</title>
        <authorList>
            <person name="Ng K.K.S."/>
            <person name="Kobayashi M.J."/>
            <person name="Fawcett J.A."/>
            <person name="Hatakeyama M."/>
            <person name="Paape T."/>
            <person name="Ng C.H."/>
            <person name="Ang C.C."/>
            <person name="Tnah L.H."/>
            <person name="Lee C.T."/>
            <person name="Nishiyama T."/>
            <person name="Sese J."/>
            <person name="O'Brien M.J."/>
            <person name="Copetti D."/>
            <person name="Mohd Noor M.I."/>
            <person name="Ong R.C."/>
            <person name="Putra M."/>
            <person name="Sireger I.Z."/>
            <person name="Indrioko S."/>
            <person name="Kosugi Y."/>
            <person name="Izuno A."/>
            <person name="Isagi Y."/>
            <person name="Lee S.L."/>
            <person name="Shimizu K.K."/>
        </authorList>
    </citation>
    <scope>NUCLEOTIDE SEQUENCE [LARGE SCALE GENOMIC DNA]</scope>
    <source>
        <strain evidence="2">214</strain>
    </source>
</reference>
<feature type="compositionally biased region" description="Polar residues" evidence="1">
    <location>
        <begin position="16"/>
        <end position="29"/>
    </location>
</feature>
<protein>
    <submittedName>
        <fullName evidence="2">Uncharacterized protein</fullName>
    </submittedName>
</protein>
<dbReference type="Proteomes" id="UP001054252">
    <property type="component" value="Unassembled WGS sequence"/>
</dbReference>
<dbReference type="EMBL" id="BPVZ01000014">
    <property type="protein sequence ID" value="GKU99377.1"/>
    <property type="molecule type" value="Genomic_DNA"/>
</dbReference>
<accession>A0AAV5IN80</accession>
<gene>
    <name evidence="2" type="ORF">SLEP1_g12236</name>
</gene>
<evidence type="ECO:0000256" key="1">
    <source>
        <dbReference type="SAM" id="MobiDB-lite"/>
    </source>
</evidence>
<evidence type="ECO:0000313" key="2">
    <source>
        <dbReference type="EMBL" id="GKU99377.1"/>
    </source>
</evidence>
<name>A0AAV5IN80_9ROSI</name>
<organism evidence="2 3">
    <name type="scientific">Rubroshorea leprosula</name>
    <dbReference type="NCBI Taxonomy" id="152421"/>
    <lineage>
        <taxon>Eukaryota</taxon>
        <taxon>Viridiplantae</taxon>
        <taxon>Streptophyta</taxon>
        <taxon>Embryophyta</taxon>
        <taxon>Tracheophyta</taxon>
        <taxon>Spermatophyta</taxon>
        <taxon>Magnoliopsida</taxon>
        <taxon>eudicotyledons</taxon>
        <taxon>Gunneridae</taxon>
        <taxon>Pentapetalae</taxon>
        <taxon>rosids</taxon>
        <taxon>malvids</taxon>
        <taxon>Malvales</taxon>
        <taxon>Dipterocarpaceae</taxon>
        <taxon>Rubroshorea</taxon>
    </lineage>
</organism>
<proteinExistence type="predicted"/>
<dbReference type="AlphaFoldDB" id="A0AAV5IN80"/>